<evidence type="ECO:0000256" key="1">
    <source>
        <dbReference type="SAM" id="MobiDB-lite"/>
    </source>
</evidence>
<evidence type="ECO:0000313" key="3">
    <source>
        <dbReference type="EMBL" id="RVW36442.1"/>
    </source>
</evidence>
<name>A0A438DLW1_VITVI</name>
<feature type="compositionally biased region" description="Polar residues" evidence="1">
    <location>
        <begin position="1"/>
        <end position="13"/>
    </location>
</feature>
<protein>
    <recommendedName>
        <fullName evidence="2">Reverse transcriptase zinc-binding domain-containing protein</fullName>
    </recommendedName>
</protein>
<comment type="caution">
    <text evidence="3">The sequence shown here is derived from an EMBL/GenBank/DDBJ whole genome shotgun (WGS) entry which is preliminary data.</text>
</comment>
<dbReference type="Pfam" id="PF13966">
    <property type="entry name" value="zf-RVT"/>
    <property type="match status" value="1"/>
</dbReference>
<feature type="compositionally biased region" description="Basic and acidic residues" evidence="1">
    <location>
        <begin position="14"/>
        <end position="23"/>
    </location>
</feature>
<proteinExistence type="predicted"/>
<dbReference type="Proteomes" id="UP000288805">
    <property type="component" value="Unassembled WGS sequence"/>
</dbReference>
<evidence type="ECO:0000259" key="2">
    <source>
        <dbReference type="Pfam" id="PF13966"/>
    </source>
</evidence>
<feature type="region of interest" description="Disordered" evidence="1">
    <location>
        <begin position="1"/>
        <end position="23"/>
    </location>
</feature>
<gene>
    <name evidence="3" type="ORF">CK203_074782</name>
</gene>
<reference evidence="3 4" key="1">
    <citation type="journal article" date="2018" name="PLoS Genet.">
        <title>Population sequencing reveals clonal diversity and ancestral inbreeding in the grapevine cultivar Chardonnay.</title>
        <authorList>
            <person name="Roach M.J."/>
            <person name="Johnson D.L."/>
            <person name="Bohlmann J."/>
            <person name="van Vuuren H.J."/>
            <person name="Jones S.J."/>
            <person name="Pretorius I.S."/>
            <person name="Schmidt S.A."/>
            <person name="Borneman A.R."/>
        </authorList>
    </citation>
    <scope>NUCLEOTIDE SEQUENCE [LARGE SCALE GENOMIC DNA]</scope>
    <source>
        <strain evidence="4">cv. Chardonnay</strain>
        <tissue evidence="3">Leaf</tissue>
    </source>
</reference>
<organism evidence="3 4">
    <name type="scientific">Vitis vinifera</name>
    <name type="common">Grape</name>
    <dbReference type="NCBI Taxonomy" id="29760"/>
    <lineage>
        <taxon>Eukaryota</taxon>
        <taxon>Viridiplantae</taxon>
        <taxon>Streptophyta</taxon>
        <taxon>Embryophyta</taxon>
        <taxon>Tracheophyta</taxon>
        <taxon>Spermatophyta</taxon>
        <taxon>Magnoliopsida</taxon>
        <taxon>eudicotyledons</taxon>
        <taxon>Gunneridae</taxon>
        <taxon>Pentapetalae</taxon>
        <taxon>rosids</taxon>
        <taxon>Vitales</taxon>
        <taxon>Vitaceae</taxon>
        <taxon>Viteae</taxon>
        <taxon>Vitis</taxon>
    </lineage>
</organism>
<sequence length="695" mass="79645">MESGTSTQAQHQWKQMDSEGKKVAVHEEMKRMNQLPTNSTYATHRLRVLNKILQLISIQEARESYKSWVLREEISWRQKSRELWLKEEDNNTKFFHRMANAHNRRNWLSEAEEMEIPFSEEEVFVALSNLGKDKALVPKKGAVEDMKDFRPISLVGSLYKLLAKILDAVLIANEAVDSRLKSNVGGVLCKLDIEKTYDHEKNELIPVGRVHDIEDLALELGCKVGGLPSCYLGLPLGAPLKSAAVWDGVKERFRKRLAMWKRHEVEIGEDSEGFFCGVGELLCRSCILLGGTWFAWKKGKRLFGSKSSVTSMVKRRGMAHSGSVGCWNPDSDGDGWTPLFSRAFNDWEIELVERFLHKIQAFQVPREEEDRVIWTASKCGTFLVKSLYSILEPGVSPLFLNGSIWRIKKRVVWVLEAFLLSIGPFCASGVGTLRSKWSLCGGLSLVGSLRWKKESGVPVKDCRRVRFWKDNWCGNNTLCDSFPSLYALADSKDAWVTDCWDSLGEEGGWNPYFCRSFNDWEVEAVERFLSTLQGESVLEPRIAVPFPWNIIWSPCVPTKVGFFALEASWRKVLTLDHLKRKGWAIANRCFLCCAEEESINHIIIHCSKARVLWELVFVLFGVTWVLPYSARDTLLGWHGSFVGKKHRKAWRATPLCLFWSVWKERNMIAFENEDLLVQRLKYSFENEDLKSSRPI</sequence>
<evidence type="ECO:0000313" key="4">
    <source>
        <dbReference type="Proteomes" id="UP000288805"/>
    </source>
</evidence>
<accession>A0A438DLW1</accession>
<dbReference type="PANTHER" id="PTHR33116:SF78">
    <property type="entry name" value="OS12G0587133 PROTEIN"/>
    <property type="match status" value="1"/>
</dbReference>
<dbReference type="AlphaFoldDB" id="A0A438DLW1"/>
<dbReference type="PANTHER" id="PTHR33116">
    <property type="entry name" value="REVERSE TRANSCRIPTASE ZINC-BINDING DOMAIN-CONTAINING PROTEIN-RELATED-RELATED"/>
    <property type="match status" value="1"/>
</dbReference>
<feature type="domain" description="Reverse transcriptase zinc-binding" evidence="2">
    <location>
        <begin position="541"/>
        <end position="613"/>
    </location>
</feature>
<dbReference type="EMBL" id="QGNW01001571">
    <property type="protein sequence ID" value="RVW36442.1"/>
    <property type="molecule type" value="Genomic_DNA"/>
</dbReference>
<dbReference type="InterPro" id="IPR026960">
    <property type="entry name" value="RVT-Znf"/>
</dbReference>